<dbReference type="AlphaFoldDB" id="A0A2B7ZIK5"/>
<gene>
    <name evidence="2" type="ORF">GX50_03375</name>
</gene>
<evidence type="ECO:0000313" key="3">
    <source>
        <dbReference type="Proteomes" id="UP000226031"/>
    </source>
</evidence>
<protein>
    <submittedName>
        <fullName evidence="2">Uncharacterized protein</fullName>
    </submittedName>
</protein>
<sequence>MGLFSEAIAQHVKEGNITAEFGKAVSHKLDISDRIMKIYKNIAKSANSQETSDSGSDPIFFQNGMVWNRQRYMTLKTSNQDPKLRRRNISRSESSGGRNIPWSLIQRSGISIEILQRNIWKVKETGATLSKIFTLEDEKGLRLKTSQPEANPNKVQGRIQETGSTPVTFTPSRTPQAFMNCLIRGMAEMDTSGYETPSPTPTRTSYSVASRGDSGAQGVEKAQWTQQRKSFNFKKKIRGQQVKTIRLFQARTDGHLRINIDGIFRSLAILEVKASIRLEANLFMQESAQMAAWISAEPDVKNESDTYRRVMICQDHAEIYIFFATHGWKYVEYIRDEIDPDDGRSFLTMHEFGPFRPSYKGNIERLGSVIVALTQQLEKLAKDGQPCRW</sequence>
<proteinExistence type="predicted"/>
<evidence type="ECO:0000256" key="1">
    <source>
        <dbReference type="SAM" id="MobiDB-lite"/>
    </source>
</evidence>
<dbReference type="EMBL" id="PDND01000054">
    <property type="protein sequence ID" value="PGH33806.1"/>
    <property type="molecule type" value="Genomic_DNA"/>
</dbReference>
<evidence type="ECO:0000313" key="2">
    <source>
        <dbReference type="EMBL" id="PGH33806.1"/>
    </source>
</evidence>
<reference evidence="2 3" key="1">
    <citation type="submission" date="2017-10" db="EMBL/GenBank/DDBJ databases">
        <title>Comparative genomics in systemic dimorphic fungi from Ajellomycetaceae.</title>
        <authorList>
            <person name="Munoz J.F."/>
            <person name="Mcewen J.G."/>
            <person name="Clay O.K."/>
            <person name="Cuomo C.A."/>
        </authorList>
    </citation>
    <scope>NUCLEOTIDE SEQUENCE [LARGE SCALE GENOMIC DNA]</scope>
    <source>
        <strain evidence="2 3">UAMH4076</strain>
    </source>
</reference>
<organism evidence="2 3">
    <name type="scientific">[Emmonsia] crescens</name>
    <dbReference type="NCBI Taxonomy" id="73230"/>
    <lineage>
        <taxon>Eukaryota</taxon>
        <taxon>Fungi</taxon>
        <taxon>Dikarya</taxon>
        <taxon>Ascomycota</taxon>
        <taxon>Pezizomycotina</taxon>
        <taxon>Eurotiomycetes</taxon>
        <taxon>Eurotiomycetidae</taxon>
        <taxon>Onygenales</taxon>
        <taxon>Ajellomycetaceae</taxon>
        <taxon>Emergomyces</taxon>
    </lineage>
</organism>
<dbReference type="VEuPathDB" id="FungiDB:EMCG_02411"/>
<dbReference type="STRING" id="73230.A0A2B7ZIK5"/>
<dbReference type="VEuPathDB" id="FungiDB:EMCG_02410"/>
<name>A0A2B7ZIK5_9EURO</name>
<keyword evidence="3" id="KW-1185">Reference proteome</keyword>
<accession>A0A2B7ZIK5</accession>
<feature type="region of interest" description="Disordered" evidence="1">
    <location>
        <begin position="190"/>
        <end position="221"/>
    </location>
</feature>
<dbReference type="VEuPathDB" id="FungiDB:EMCG_02412"/>
<dbReference type="Proteomes" id="UP000226031">
    <property type="component" value="Unassembled WGS sequence"/>
</dbReference>
<comment type="caution">
    <text evidence="2">The sequence shown here is derived from an EMBL/GenBank/DDBJ whole genome shotgun (WGS) entry which is preliminary data.</text>
</comment>